<dbReference type="InterPro" id="IPR036388">
    <property type="entry name" value="WH-like_DNA-bd_sf"/>
</dbReference>
<protein>
    <recommendedName>
        <fullName evidence="2">Methylated-DNA-[protein]-cysteine S-methyltransferase DNA binding domain-containing protein</fullName>
    </recommendedName>
</protein>
<dbReference type="SUPFAM" id="SSF46767">
    <property type="entry name" value="Methylated DNA-protein cysteine methyltransferase, C-terminal domain"/>
    <property type="match status" value="1"/>
</dbReference>
<keyword evidence="1" id="KW-0227">DNA damage</keyword>
<dbReference type="InterPro" id="IPR036217">
    <property type="entry name" value="MethylDNA_cys_MeTrfase_DNAb"/>
</dbReference>
<dbReference type="InterPro" id="IPR014048">
    <property type="entry name" value="MethylDNA_cys_MeTrfase_DNA-bd"/>
</dbReference>
<dbReference type="Pfam" id="PF01035">
    <property type="entry name" value="DNA_binding_1"/>
    <property type="match status" value="1"/>
</dbReference>
<evidence type="ECO:0000259" key="2">
    <source>
        <dbReference type="Pfam" id="PF01035"/>
    </source>
</evidence>
<dbReference type="PANTHER" id="PTHR42942">
    <property type="entry name" value="6-O-METHYLGUANINE DNA METHYLTRANSFERASE"/>
    <property type="match status" value="1"/>
</dbReference>
<evidence type="ECO:0000313" key="4">
    <source>
        <dbReference type="Proteomes" id="UP000630923"/>
    </source>
</evidence>
<evidence type="ECO:0000256" key="1">
    <source>
        <dbReference type="ARBA" id="ARBA00022763"/>
    </source>
</evidence>
<dbReference type="EMBL" id="BNCI01000001">
    <property type="protein sequence ID" value="GHF12683.1"/>
    <property type="molecule type" value="Genomic_DNA"/>
</dbReference>
<gene>
    <name evidence="3" type="ORF">GCM10017044_03310</name>
</gene>
<accession>A0A919E4Z0</accession>
<dbReference type="Gene3D" id="1.10.10.10">
    <property type="entry name" value="Winged helix-like DNA-binding domain superfamily/Winged helix DNA-binding domain"/>
    <property type="match status" value="1"/>
</dbReference>
<dbReference type="PANTHER" id="PTHR42942:SF1">
    <property type="entry name" value="ALKYLTRANSFERASE-LIKE PROTEIN 1"/>
    <property type="match status" value="1"/>
</dbReference>
<comment type="caution">
    <text evidence="3">The sequence shown here is derived from an EMBL/GenBank/DDBJ whole genome shotgun (WGS) entry which is preliminary data.</text>
</comment>
<evidence type="ECO:0000313" key="3">
    <source>
        <dbReference type="EMBL" id="GHF12683.1"/>
    </source>
</evidence>
<dbReference type="InterPro" id="IPR052520">
    <property type="entry name" value="ATL_DNA_repair"/>
</dbReference>
<dbReference type="RefSeq" id="WP_191249823.1">
    <property type="nucleotide sequence ID" value="NZ_BNCI01000001.1"/>
</dbReference>
<name>A0A919E4Z0_9PROT</name>
<sequence length="126" mass="13889">MRVRPDVADRIYALVRHVQFGEVASYGMIASLLPGVTARMVGTAMSGAPQDVPWQRIINSGGKISDRDGADRQRLRLEEEGVSFSPSGRISWKQHGWAGPSDDWLASVGLEIPEYLAITQAWPGRR</sequence>
<feature type="domain" description="Methylated-DNA-[protein]-cysteine S-methyltransferase DNA binding" evidence="2">
    <location>
        <begin position="8"/>
        <end position="82"/>
    </location>
</feature>
<reference evidence="3" key="1">
    <citation type="journal article" date="2014" name="Int. J. Syst. Evol. Microbiol.">
        <title>Complete genome sequence of Corynebacterium casei LMG S-19264T (=DSM 44701T), isolated from a smear-ripened cheese.</title>
        <authorList>
            <consortium name="US DOE Joint Genome Institute (JGI-PGF)"/>
            <person name="Walter F."/>
            <person name="Albersmeier A."/>
            <person name="Kalinowski J."/>
            <person name="Ruckert C."/>
        </authorList>
    </citation>
    <scope>NUCLEOTIDE SEQUENCE</scope>
    <source>
        <strain evidence="3">KCTC 42590</strain>
    </source>
</reference>
<dbReference type="GO" id="GO:0006281">
    <property type="term" value="P:DNA repair"/>
    <property type="evidence" value="ECO:0007669"/>
    <property type="project" value="InterPro"/>
</dbReference>
<reference evidence="3" key="2">
    <citation type="submission" date="2020-09" db="EMBL/GenBank/DDBJ databases">
        <authorList>
            <person name="Sun Q."/>
            <person name="Kim S."/>
        </authorList>
    </citation>
    <scope>NUCLEOTIDE SEQUENCE</scope>
    <source>
        <strain evidence="3">KCTC 42590</strain>
    </source>
</reference>
<dbReference type="Proteomes" id="UP000630923">
    <property type="component" value="Unassembled WGS sequence"/>
</dbReference>
<dbReference type="AlphaFoldDB" id="A0A919E4Z0"/>
<organism evidence="3 4">
    <name type="scientific">Kordiimonas sediminis</name>
    <dbReference type="NCBI Taxonomy" id="1735581"/>
    <lineage>
        <taxon>Bacteria</taxon>
        <taxon>Pseudomonadati</taxon>
        <taxon>Pseudomonadota</taxon>
        <taxon>Alphaproteobacteria</taxon>
        <taxon>Kordiimonadales</taxon>
        <taxon>Kordiimonadaceae</taxon>
        <taxon>Kordiimonas</taxon>
    </lineage>
</organism>
<dbReference type="GO" id="GO:0003824">
    <property type="term" value="F:catalytic activity"/>
    <property type="evidence" value="ECO:0007669"/>
    <property type="project" value="InterPro"/>
</dbReference>
<proteinExistence type="predicted"/>
<keyword evidence="4" id="KW-1185">Reference proteome</keyword>